<keyword evidence="2" id="KW-1185">Reference proteome</keyword>
<sequence>MSKKSELTSLKRRIKYANSHLSTTLGIETMDEFNPSVPVTTKNVKKMSRELKKWQEKKKFLQKKENFAILALNFNEKIPHNAFQFNAYPETTKQLEIFNKYLKMLKKMSYLVKTKK</sequence>
<comment type="caution">
    <text evidence="1">The sequence shown here is derived from an EMBL/GenBank/DDBJ whole genome shotgun (WGS) entry which is preliminary data.</text>
</comment>
<reference evidence="1 2" key="1">
    <citation type="submission" date="2021-08" db="EMBL/GenBank/DDBJ databases">
        <title>Bartonella raoulti 094 sp. nov.</title>
        <authorList>
            <person name="Zgheib R."/>
            <person name="Hammoud A."/>
        </authorList>
    </citation>
    <scope>NUCLEOTIDE SEQUENCE [LARGE SCALE GENOMIC DNA]</scope>
    <source>
        <strain evidence="1 2">094</strain>
    </source>
</reference>
<name>A0ABS7I9U2_9HYPH</name>
<dbReference type="Proteomes" id="UP000746918">
    <property type="component" value="Unassembled WGS sequence"/>
</dbReference>
<evidence type="ECO:0000313" key="2">
    <source>
        <dbReference type="Proteomes" id="UP000746918"/>
    </source>
</evidence>
<protein>
    <submittedName>
        <fullName evidence="1">Uncharacterized protein</fullName>
    </submittedName>
</protein>
<proteinExistence type="predicted"/>
<dbReference type="EMBL" id="JAIFRO010000004">
    <property type="protein sequence ID" value="MBX4335931.1"/>
    <property type="molecule type" value="Genomic_DNA"/>
</dbReference>
<organism evidence="1 2">
    <name type="scientific">Bartonella raoultii</name>
    <dbReference type="NCBI Taxonomy" id="1457020"/>
    <lineage>
        <taxon>Bacteria</taxon>
        <taxon>Pseudomonadati</taxon>
        <taxon>Pseudomonadota</taxon>
        <taxon>Alphaproteobacteria</taxon>
        <taxon>Hyphomicrobiales</taxon>
        <taxon>Bartonellaceae</taxon>
        <taxon>Bartonella</taxon>
    </lineage>
</organism>
<evidence type="ECO:0000313" key="1">
    <source>
        <dbReference type="EMBL" id="MBX4335931.1"/>
    </source>
</evidence>
<accession>A0ABS7I9U2</accession>
<gene>
    <name evidence="1" type="ORF">K3248_04935</name>
</gene>
<dbReference type="RefSeq" id="WP_220717289.1">
    <property type="nucleotide sequence ID" value="NZ_JAIFRO010000004.1"/>
</dbReference>